<dbReference type="RefSeq" id="WP_089650658.1">
    <property type="nucleotide sequence ID" value="NZ_FNIZ01000001.1"/>
</dbReference>
<dbReference type="GO" id="GO:0046677">
    <property type="term" value="P:response to antibiotic"/>
    <property type="evidence" value="ECO:0007669"/>
    <property type="project" value="InterPro"/>
</dbReference>
<dbReference type="AlphaFoldDB" id="A0A1H0EKC3"/>
<gene>
    <name evidence="3" type="ORF">SAMN05421677_101219</name>
</gene>
<dbReference type="Proteomes" id="UP000198860">
    <property type="component" value="Unassembled WGS sequence"/>
</dbReference>
<evidence type="ECO:0000256" key="1">
    <source>
        <dbReference type="SAM" id="Phobius"/>
    </source>
</evidence>
<dbReference type="PANTHER" id="PTHR35333:SF3">
    <property type="entry name" value="BETA-LACTAMASE-TYPE TRANSPEPTIDASE FOLD CONTAINING PROTEIN"/>
    <property type="match status" value="1"/>
</dbReference>
<dbReference type="STRING" id="240303.SAMN05421677_101219"/>
<organism evidence="3 4">
    <name type="scientific">Halobacillus aidingensis</name>
    <dbReference type="NCBI Taxonomy" id="240303"/>
    <lineage>
        <taxon>Bacteria</taxon>
        <taxon>Bacillati</taxon>
        <taxon>Bacillota</taxon>
        <taxon>Bacilli</taxon>
        <taxon>Bacillales</taxon>
        <taxon>Bacillaceae</taxon>
        <taxon>Halobacillus</taxon>
    </lineage>
</organism>
<keyword evidence="3" id="KW-0378">Hydrolase</keyword>
<keyword evidence="4" id="KW-1185">Reference proteome</keyword>
<dbReference type="InterPro" id="IPR045155">
    <property type="entry name" value="Beta-lactam_cat"/>
</dbReference>
<dbReference type="PANTHER" id="PTHR35333">
    <property type="entry name" value="BETA-LACTAMASE"/>
    <property type="match status" value="1"/>
</dbReference>
<sequence length="357" mass="41076">MTDQFIPIGVAIALTAIVLWKIFYNNFDMVINYAEKRREKDDISLIIKRNDEPTISINPHTVLPLASTMKIIIAIVFARQVSDNIIDENAWIPKEELLKFYMEGTDGGAHKQWVRANSDKDQYTLKEIAIGMIAYSSNANTEFLMNYLGLEAINLLPASLHMKSHTPIFPIVSSLYIPSYIETKEKVTDKNDLLKRLEGMSREEYIDCSLEIHEHLAANEQRGYMNEVKLDVEFQKIWSDRLPAASAQDYLTLMQVINRRGTFDDKMQRCIEEILGYALYIHPANRKWIEHGGMKGGSTLFVFTHASYTTDKEGNQTEVVFLANNLNVLNSRKLQRNFNSFLLHLLTNKEFRKKISS</sequence>
<reference evidence="4" key="1">
    <citation type="submission" date="2016-10" db="EMBL/GenBank/DDBJ databases">
        <authorList>
            <person name="Varghese N."/>
            <person name="Submissions S."/>
        </authorList>
    </citation>
    <scope>NUCLEOTIDE SEQUENCE [LARGE SCALE GENOMIC DNA]</scope>
    <source>
        <strain evidence="4">CGMCC 1.3703</strain>
    </source>
</reference>
<dbReference type="OrthoDB" id="975092at2"/>
<keyword evidence="3" id="KW-0645">Protease</keyword>
<feature type="transmembrane region" description="Helical" evidence="1">
    <location>
        <begin position="6"/>
        <end position="24"/>
    </location>
</feature>
<keyword evidence="3" id="KW-0121">Carboxypeptidase</keyword>
<dbReference type="Pfam" id="PF13354">
    <property type="entry name" value="Beta-lactamase2"/>
    <property type="match status" value="1"/>
</dbReference>
<dbReference type="SUPFAM" id="SSF56601">
    <property type="entry name" value="beta-lactamase/transpeptidase-like"/>
    <property type="match status" value="1"/>
</dbReference>
<dbReference type="GO" id="GO:0030655">
    <property type="term" value="P:beta-lactam antibiotic catabolic process"/>
    <property type="evidence" value="ECO:0007669"/>
    <property type="project" value="InterPro"/>
</dbReference>
<dbReference type="InterPro" id="IPR000871">
    <property type="entry name" value="Beta-lactam_class-A"/>
</dbReference>
<keyword evidence="1" id="KW-0812">Transmembrane</keyword>
<evidence type="ECO:0000259" key="2">
    <source>
        <dbReference type="Pfam" id="PF13354"/>
    </source>
</evidence>
<dbReference type="GO" id="GO:0008800">
    <property type="term" value="F:beta-lactamase activity"/>
    <property type="evidence" value="ECO:0007669"/>
    <property type="project" value="InterPro"/>
</dbReference>
<proteinExistence type="predicted"/>
<dbReference type="InterPro" id="IPR012338">
    <property type="entry name" value="Beta-lactam/transpept-like"/>
</dbReference>
<dbReference type="EMBL" id="FNIZ01000001">
    <property type="protein sequence ID" value="SDN82719.1"/>
    <property type="molecule type" value="Genomic_DNA"/>
</dbReference>
<accession>A0A1H0EKC3</accession>
<keyword evidence="1" id="KW-1133">Transmembrane helix</keyword>
<keyword evidence="1" id="KW-0472">Membrane</keyword>
<feature type="domain" description="Beta-lactamase class A catalytic" evidence="2">
    <location>
        <begin position="51"/>
        <end position="165"/>
    </location>
</feature>
<evidence type="ECO:0000313" key="4">
    <source>
        <dbReference type="Proteomes" id="UP000198860"/>
    </source>
</evidence>
<name>A0A1H0EKC3_HALAD</name>
<evidence type="ECO:0000313" key="3">
    <source>
        <dbReference type="EMBL" id="SDN82719.1"/>
    </source>
</evidence>
<dbReference type="GO" id="GO:0004180">
    <property type="term" value="F:carboxypeptidase activity"/>
    <property type="evidence" value="ECO:0007669"/>
    <property type="project" value="UniProtKB-KW"/>
</dbReference>
<protein>
    <submittedName>
        <fullName evidence="3">D-alanyl-D-alanine carboxypeptidase</fullName>
    </submittedName>
</protein>
<dbReference type="Gene3D" id="3.40.710.10">
    <property type="entry name" value="DD-peptidase/beta-lactamase superfamily"/>
    <property type="match status" value="1"/>
</dbReference>